<dbReference type="Gene3D" id="2.60.40.10">
    <property type="entry name" value="Immunoglobulins"/>
    <property type="match status" value="1"/>
</dbReference>
<dbReference type="OrthoDB" id="905812at2"/>
<evidence type="ECO:0000256" key="1">
    <source>
        <dbReference type="ARBA" id="ARBA00004442"/>
    </source>
</evidence>
<protein>
    <submittedName>
        <fullName evidence="6">Outer membrane receptor proteins, mostly Fe transport</fullName>
    </submittedName>
</protein>
<evidence type="ECO:0000256" key="2">
    <source>
        <dbReference type="ARBA" id="ARBA00023136"/>
    </source>
</evidence>
<name>A0A173MEI1_9BACT</name>
<evidence type="ECO:0000259" key="5">
    <source>
        <dbReference type="Pfam" id="PF14905"/>
    </source>
</evidence>
<proteinExistence type="predicted"/>
<keyword evidence="7" id="KW-1185">Reference proteome</keyword>
<feature type="signal peptide" evidence="4">
    <location>
        <begin position="1"/>
        <end position="21"/>
    </location>
</feature>
<dbReference type="Pfam" id="PF13620">
    <property type="entry name" value="CarboxypepD_reg"/>
    <property type="match status" value="1"/>
</dbReference>
<dbReference type="AlphaFoldDB" id="A0A173MEI1"/>
<reference evidence="7" key="1">
    <citation type="submission" date="2017-01" db="EMBL/GenBank/DDBJ databases">
        <authorList>
            <person name="Varghese N."/>
            <person name="Submissions S."/>
        </authorList>
    </citation>
    <scope>NUCLEOTIDE SEQUENCE [LARGE SCALE GENOMIC DNA]</scope>
    <source>
        <strain evidence="7">DSM 21054</strain>
    </source>
</reference>
<dbReference type="PANTHER" id="PTHR40980">
    <property type="entry name" value="PLUG DOMAIN-CONTAINING PROTEIN"/>
    <property type="match status" value="1"/>
</dbReference>
<dbReference type="SUPFAM" id="SSF49478">
    <property type="entry name" value="Cna protein B-type domain"/>
    <property type="match status" value="1"/>
</dbReference>
<dbReference type="Gene3D" id="2.40.170.20">
    <property type="entry name" value="TonB-dependent receptor, beta-barrel domain"/>
    <property type="match status" value="1"/>
</dbReference>
<comment type="subcellular location">
    <subcellularLocation>
        <location evidence="1">Cell outer membrane</location>
    </subcellularLocation>
</comment>
<keyword evidence="6" id="KW-0675">Receptor</keyword>
<dbReference type="GO" id="GO:0009279">
    <property type="term" value="C:cell outer membrane"/>
    <property type="evidence" value="ECO:0007669"/>
    <property type="project" value="UniProtKB-SubCell"/>
</dbReference>
<feature type="domain" description="Outer membrane protein beta-barrel" evidence="5">
    <location>
        <begin position="380"/>
        <end position="784"/>
    </location>
</feature>
<dbReference type="Proteomes" id="UP000186917">
    <property type="component" value="Unassembled WGS sequence"/>
</dbReference>
<dbReference type="KEGG" id="fln:FLA_1942"/>
<dbReference type="InterPro" id="IPR013783">
    <property type="entry name" value="Ig-like_fold"/>
</dbReference>
<dbReference type="Pfam" id="PF14905">
    <property type="entry name" value="OMP_b-brl_3"/>
    <property type="match status" value="1"/>
</dbReference>
<sequence length="807" mass="89161">MKTFVLLIFALLSVAPGKGQALQTGSITGTVAGSGKGVFGATVALRRNADKTTVKFAVTDSVGAFEFTGIAYGWYVVSVTAVGFERRVSDSIGLQAPAITIAAITLEAEATNLEQVTVSTVKPLIEQKIDRTIVNVANSVTMSGNNGAEVLAQLPGVAISAGGKITVKGKEGAVVLINGRLTYLTGGDLSNYLKGMQASQIEKIEIISNPSVKYDAAGSGVINIITKTETRRGWNASLSTAYRQGVYASTTNSLAVNYRTEKVNAGLTMGYQLLNGFQDYYVLRNQRDGADNAIQSIFDQHSYQKTTNKSANARLNIDYYMNAKTVLGLGVSYYDNPTHSTGNNNTVLKLPDGTVQQRVLASTSANGSWRNPAYNVNLKHALNAKGQNIEFDGNYIRYTTNDQQSFDNYFYQQLEEKPDTAELFRARLPRTIKIATGKVDYVLPLGAHDKLEAGVKGSDVRTDNNAMYFNEVASHLVADSAASNHFLYKERVLASYLNYKKQLGKMGVQAGVRVENTASKGSLLTTGEVNKRNYTQWFPSVGLEYKMNESHTLGVSYSRRIERPEYQSLNPFRYYVDKYTFEEGNSFLLPQTADNIELNYLLMGGLLSATASYSRTNNPIQSVVLQNPEKNETYLKPQNLDKREVMGIQLSSVVPLSEKLTSTWNILLNNTRITGVINELPYTLEQFQFYGSVLNQWKFAEGWSAELYGLYSSSSIEDAFVRRPYGTISAGVSKTILNKKGSVRLSGADVFYWNKLVAYSRYQHVDAFLDNRFQTRTIRLAFTYRINSPAKVAAKTLPEETDRVRMK</sequence>
<evidence type="ECO:0000256" key="4">
    <source>
        <dbReference type="SAM" id="SignalP"/>
    </source>
</evidence>
<evidence type="ECO:0000313" key="6">
    <source>
        <dbReference type="EMBL" id="SIT23762.1"/>
    </source>
</evidence>
<dbReference type="PANTHER" id="PTHR40980:SF4">
    <property type="entry name" value="TONB-DEPENDENT RECEPTOR-LIKE BETA-BARREL DOMAIN-CONTAINING PROTEIN"/>
    <property type="match status" value="1"/>
</dbReference>
<evidence type="ECO:0000256" key="3">
    <source>
        <dbReference type="ARBA" id="ARBA00023237"/>
    </source>
</evidence>
<dbReference type="InterPro" id="IPR037066">
    <property type="entry name" value="Plug_dom_sf"/>
</dbReference>
<dbReference type="Gene3D" id="2.170.130.10">
    <property type="entry name" value="TonB-dependent receptor, plug domain"/>
    <property type="match status" value="1"/>
</dbReference>
<dbReference type="STRING" id="477680.SAMN05421788_1063"/>
<keyword evidence="3" id="KW-0998">Cell outer membrane</keyword>
<organism evidence="6 7">
    <name type="scientific">Filimonas lacunae</name>
    <dbReference type="NCBI Taxonomy" id="477680"/>
    <lineage>
        <taxon>Bacteria</taxon>
        <taxon>Pseudomonadati</taxon>
        <taxon>Bacteroidota</taxon>
        <taxon>Chitinophagia</taxon>
        <taxon>Chitinophagales</taxon>
        <taxon>Chitinophagaceae</taxon>
        <taxon>Filimonas</taxon>
    </lineage>
</organism>
<keyword evidence="4" id="KW-0732">Signal</keyword>
<evidence type="ECO:0000313" key="7">
    <source>
        <dbReference type="Proteomes" id="UP000186917"/>
    </source>
</evidence>
<keyword evidence="2" id="KW-0472">Membrane</keyword>
<gene>
    <name evidence="6" type="ORF">SAMN05421788_1063</name>
</gene>
<dbReference type="RefSeq" id="WP_076380234.1">
    <property type="nucleotide sequence ID" value="NZ_AP017422.1"/>
</dbReference>
<dbReference type="SUPFAM" id="SSF56935">
    <property type="entry name" value="Porins"/>
    <property type="match status" value="1"/>
</dbReference>
<dbReference type="InterPro" id="IPR041700">
    <property type="entry name" value="OMP_b-brl_3"/>
</dbReference>
<accession>A0A173MEI1</accession>
<dbReference type="EMBL" id="FTOR01000006">
    <property type="protein sequence ID" value="SIT23762.1"/>
    <property type="molecule type" value="Genomic_DNA"/>
</dbReference>
<feature type="chain" id="PRO_5030022839" evidence="4">
    <location>
        <begin position="22"/>
        <end position="807"/>
    </location>
</feature>
<dbReference type="InterPro" id="IPR036942">
    <property type="entry name" value="Beta-barrel_TonB_sf"/>
</dbReference>